<dbReference type="InterPro" id="IPR055188">
    <property type="entry name" value="Choice_anch_I"/>
</dbReference>
<dbReference type="Gene3D" id="2.130.10.10">
    <property type="entry name" value="YVTN repeat-like/Quinoprotein amine dehydrogenase"/>
    <property type="match status" value="1"/>
</dbReference>
<protein>
    <submittedName>
        <fullName evidence="3">Choice-of-anchor I family protein</fullName>
    </submittedName>
</protein>
<dbReference type="PANTHER" id="PTHR46928:SF1">
    <property type="entry name" value="MESENCHYME-SPECIFIC CELL SURFACE GLYCOPROTEIN"/>
    <property type="match status" value="1"/>
</dbReference>
<proteinExistence type="predicted"/>
<dbReference type="SUPFAM" id="SSF75011">
    <property type="entry name" value="3-carboxy-cis,cis-mucoante lactonizing enzyme"/>
    <property type="match status" value="1"/>
</dbReference>
<keyword evidence="1" id="KW-0732">Signal</keyword>
<organism evidence="3 4">
    <name type="scientific">Olleya marilimosa</name>
    <dbReference type="NCBI Taxonomy" id="272164"/>
    <lineage>
        <taxon>Bacteria</taxon>
        <taxon>Pseudomonadati</taxon>
        <taxon>Bacteroidota</taxon>
        <taxon>Flavobacteriia</taxon>
        <taxon>Flavobacteriales</taxon>
        <taxon>Flavobacteriaceae</taxon>
    </lineage>
</organism>
<sequence length="509" mass="55213">MKHLKKSVLLFSALTLFHCANDDDASVDLPTVNTAVNFTYKTTINVGGEAAAEISAYDKTTKKLFVTNAESNEISIYNLTDLELPLQEASISLSGFGAPNSVAVFDGKLAVAVEASTKQNPGQIRVYNTADASLNNTYTVGALPDMVTFSKDGNFILSANEGEPNADYTNDPMGTVSIIDLNNNTVTTLDFTSFNSQEATLEANHFRVTGLNADLAKDVEPEYITVSEDSQTAWVSLQENNGIAKINLLTKTIEAIFPLGYKDHMLPQNSLDASNEDGVTQLKNWPVRGLYQPDAIVSVRINGADYVISANEGDAREYEGTPGFIDIDRVKDLTLDATMFPVSEDYQNEANLGRLNVMLTEGDIDNDGDYDYLYSYGARSFSIWSANGALVYDSGNSIATQTLAATPATFNDEDKRSDDKGAEPESVEVLNIGNQRYILFVGLERTDQIMVYDITNPNAPVFISILSHAGDEAPEGLLVISAADSPTGKDLLVVSNEDSGTVTFYENQQ</sequence>
<reference evidence="3 4" key="1">
    <citation type="submission" date="2020-09" db="EMBL/GenBank/DDBJ databases">
        <title>Bacillus nautilus sp. nov., Chryseoglobus crepusculi sp. nov, and Psychrobacter noctis sp. nov., isolated from deep-sea sponges from the equatorial Atlantic.</title>
        <authorList>
            <person name="Stennett H.L."/>
            <person name="Williams S.E."/>
        </authorList>
    </citation>
    <scope>NUCLEOTIDE SEQUENCE [LARGE SCALE GENOMIC DNA]</scope>
    <source>
        <strain evidence="3 4">28M-24</strain>
    </source>
</reference>
<dbReference type="Pfam" id="PF22494">
    <property type="entry name" value="choice_anch_I"/>
    <property type="match status" value="1"/>
</dbReference>
<evidence type="ECO:0000259" key="2">
    <source>
        <dbReference type="Pfam" id="PF22494"/>
    </source>
</evidence>
<accession>A0ABR8LW40</accession>
<gene>
    <name evidence="3" type="ORF">IEG06_13110</name>
</gene>
<dbReference type="EMBL" id="JACXXH010000007">
    <property type="protein sequence ID" value="MBD3864392.1"/>
    <property type="molecule type" value="Genomic_DNA"/>
</dbReference>
<comment type="caution">
    <text evidence="3">The sequence shown here is derived from an EMBL/GenBank/DDBJ whole genome shotgun (WGS) entry which is preliminary data.</text>
</comment>
<dbReference type="PANTHER" id="PTHR46928">
    <property type="entry name" value="MESENCHYME-SPECIFIC CELL SURFACE GLYCOPROTEIN"/>
    <property type="match status" value="1"/>
</dbReference>
<dbReference type="InterPro" id="IPR015943">
    <property type="entry name" value="WD40/YVTN_repeat-like_dom_sf"/>
</dbReference>
<evidence type="ECO:0000256" key="1">
    <source>
        <dbReference type="SAM" id="SignalP"/>
    </source>
</evidence>
<keyword evidence="4" id="KW-1185">Reference proteome</keyword>
<dbReference type="NCBIfam" id="NF038117">
    <property type="entry name" value="choice_anch_I"/>
    <property type="match status" value="1"/>
</dbReference>
<feature type="chain" id="PRO_5046108381" evidence="1">
    <location>
        <begin position="21"/>
        <end position="509"/>
    </location>
</feature>
<name>A0ABR8LW40_9FLAO</name>
<evidence type="ECO:0000313" key="4">
    <source>
        <dbReference type="Proteomes" id="UP000627521"/>
    </source>
</evidence>
<dbReference type="InterPro" id="IPR052956">
    <property type="entry name" value="Mesenchyme-surface_protein"/>
</dbReference>
<dbReference type="Proteomes" id="UP000627521">
    <property type="component" value="Unassembled WGS sequence"/>
</dbReference>
<feature type="signal peptide" evidence="1">
    <location>
        <begin position="1"/>
        <end position="20"/>
    </location>
</feature>
<feature type="domain" description="Choice-of-anchor I" evidence="2">
    <location>
        <begin position="46"/>
        <end position="506"/>
    </location>
</feature>
<dbReference type="RefSeq" id="WP_191100326.1">
    <property type="nucleotide sequence ID" value="NZ_JACXXF010000007.1"/>
</dbReference>
<evidence type="ECO:0000313" key="3">
    <source>
        <dbReference type="EMBL" id="MBD3864392.1"/>
    </source>
</evidence>